<evidence type="ECO:0000313" key="12">
    <source>
        <dbReference type="Proteomes" id="UP000198942"/>
    </source>
</evidence>
<feature type="active site" description="Proton donor" evidence="6">
    <location>
        <position position="551"/>
    </location>
</feature>
<protein>
    <recommendedName>
        <fullName evidence="2 5">Alpha-galactosidase</fullName>
        <ecNumber evidence="2 5">3.2.1.22</ecNumber>
    </recommendedName>
</protein>
<dbReference type="InterPro" id="IPR050985">
    <property type="entry name" value="Alpha-glycosidase_related"/>
</dbReference>
<gene>
    <name evidence="11" type="ORF">SAMN05192574_11079</name>
</gene>
<dbReference type="FunFam" id="3.20.20.70:FF:000118">
    <property type="entry name" value="Alpha-galactosidase"/>
    <property type="match status" value="1"/>
</dbReference>
<dbReference type="EC" id="3.2.1.22" evidence="2 5"/>
<reference evidence="12" key="1">
    <citation type="submission" date="2016-10" db="EMBL/GenBank/DDBJ databases">
        <authorList>
            <person name="Varghese N."/>
            <person name="Submissions S."/>
        </authorList>
    </citation>
    <scope>NUCLEOTIDE SEQUENCE [LARGE SCALE GENOMIC DNA]</scope>
    <source>
        <strain evidence="12">Gh-48</strain>
    </source>
</reference>
<dbReference type="InterPro" id="IPR031704">
    <property type="entry name" value="Glyco_hydro_36_N"/>
</dbReference>
<feature type="chain" id="PRO_5011686130" description="Alpha-galactosidase" evidence="8">
    <location>
        <begin position="28"/>
        <end position="738"/>
    </location>
</feature>
<dbReference type="InterPro" id="IPR000111">
    <property type="entry name" value="Glyco_hydro_27/36_CS"/>
</dbReference>
<evidence type="ECO:0000256" key="1">
    <source>
        <dbReference type="ARBA" id="ARBA00001255"/>
    </source>
</evidence>
<feature type="binding site" evidence="7">
    <location>
        <begin position="366"/>
        <end position="367"/>
    </location>
    <ligand>
        <name>substrate</name>
    </ligand>
</feature>
<evidence type="ECO:0000313" key="11">
    <source>
        <dbReference type="EMBL" id="SEO63858.1"/>
    </source>
</evidence>
<feature type="binding site" evidence="7">
    <location>
        <position position="199"/>
    </location>
    <ligand>
        <name>substrate</name>
    </ligand>
</feature>
<feature type="binding site" evidence="7">
    <location>
        <begin position="480"/>
        <end position="484"/>
    </location>
    <ligand>
        <name>substrate</name>
    </ligand>
</feature>
<dbReference type="InterPro" id="IPR031705">
    <property type="entry name" value="Glyco_hydro_36_C"/>
</dbReference>
<organism evidence="11 12">
    <name type="scientific">Mucilaginibacter gossypiicola</name>
    <dbReference type="NCBI Taxonomy" id="551995"/>
    <lineage>
        <taxon>Bacteria</taxon>
        <taxon>Pseudomonadati</taxon>
        <taxon>Bacteroidota</taxon>
        <taxon>Sphingobacteriia</taxon>
        <taxon>Sphingobacteriales</taxon>
        <taxon>Sphingobacteriaceae</taxon>
        <taxon>Mucilaginibacter</taxon>
    </lineage>
</organism>
<accession>A0A1H8RCG8</accession>
<dbReference type="SUPFAM" id="SSF51445">
    <property type="entry name" value="(Trans)glycosidases"/>
    <property type="match status" value="1"/>
</dbReference>
<dbReference type="EMBL" id="FOCL01000010">
    <property type="protein sequence ID" value="SEO63858.1"/>
    <property type="molecule type" value="Genomic_DNA"/>
</dbReference>
<dbReference type="PANTHER" id="PTHR43053:SF3">
    <property type="entry name" value="ALPHA-GALACTOSIDASE C-RELATED"/>
    <property type="match status" value="1"/>
</dbReference>
<keyword evidence="3 5" id="KW-0378">Hydrolase</keyword>
<dbReference type="InterPro" id="IPR013780">
    <property type="entry name" value="Glyco_hydro_b"/>
</dbReference>
<evidence type="ECO:0000259" key="10">
    <source>
        <dbReference type="Pfam" id="PF16875"/>
    </source>
</evidence>
<dbReference type="InterPro" id="IPR038417">
    <property type="entry name" value="Alpga-gal_N_sf"/>
</dbReference>
<dbReference type="AlphaFoldDB" id="A0A1H8RCG8"/>
<evidence type="ECO:0000256" key="2">
    <source>
        <dbReference type="ARBA" id="ARBA00012755"/>
    </source>
</evidence>
<dbReference type="RefSeq" id="WP_244281106.1">
    <property type="nucleotide sequence ID" value="NZ_FOCL01000010.1"/>
</dbReference>
<proteinExistence type="inferred from homology"/>
<feature type="signal peptide" evidence="8">
    <location>
        <begin position="1"/>
        <end position="27"/>
    </location>
</feature>
<dbReference type="InterPro" id="IPR017853">
    <property type="entry name" value="GH"/>
</dbReference>
<keyword evidence="4 5" id="KW-0326">Glycosidase</keyword>
<feature type="active site" description="Nucleophile" evidence="6">
    <location>
        <position position="482"/>
    </location>
</feature>
<dbReference type="PROSITE" id="PS00512">
    <property type="entry name" value="ALPHA_GALACTOSIDASE"/>
    <property type="match status" value="1"/>
</dbReference>
<sequence>MRTTQRKTLPLGLLFAGSMLLAGRAAAQDVTTIPVETQHNAIVLQTDAEKHLNMVYLGAKLANTSEYSRIQKMYKQADDSGVQNDVYTPSGSASLGEPAITVTHADGNKSLNLTYVSHTVSKVDDDISLLVVTLKDPVYDFEVKLYYKTYFKEDVTEQWSVIKHNEKGVVTLNKYASANLNLKGNTTGGFWLKQYHGNWAMEVQPEEARLTHGIKTIDSKLGTRANLYEHSMFAISLDKPATEDEGKVFYGAMEWSGNFRVDFELDVANNLKIIAGINNAASEYHLKPGAEFTTPAFLYTYSDHGKGDASRKLQSWARKYKIVDGEGSRLTLLNNWESTYFDFNESKLAGLLKDTKKLGVDLFLLDDGWFGNSHPRNGDNAGLGDWQENKQKLPNGISSLVKEAQANGVKFGIWIEPEMVNPASDLYKAHPDWVIKQPNRPEKYFRNQLVLDLANPKVQDFVFGVVDNLFTKNPDLAYIKWDCNAVIYNAYSAYLKKDQSHIYVDYVNGLYNVLKRVRAKYPKVPLMLCSGGGGRVDYGALQYFTEFWPSDNTDPLERVFIQWEYSFFYPAITSSNHVTDWGKQPIKYRVDVAMMGKMGFDIVIGKLSENDLSFCQSALKNYDALKDVIWHGDQYRLASPWDNDAASIMYVNTDKSKAVMFNYLVNNRYGSGSKVPVRLKGLDPNKKYRVKEINLYPGTGSVLGNEDLTFTGDFLMNVGINPEASAYHTSVVLQLEAI</sequence>
<keyword evidence="12" id="KW-1185">Reference proteome</keyword>
<keyword evidence="8" id="KW-0732">Signal</keyword>
<dbReference type="PIRSF" id="PIRSF005536">
    <property type="entry name" value="Agal"/>
    <property type="match status" value="1"/>
</dbReference>
<evidence type="ECO:0000256" key="4">
    <source>
        <dbReference type="ARBA" id="ARBA00023295"/>
    </source>
</evidence>
<comment type="similarity">
    <text evidence="5">Belongs to the glycosyl hydrolase.</text>
</comment>
<dbReference type="InterPro" id="IPR002252">
    <property type="entry name" value="Glyco_hydro_36"/>
</dbReference>
<dbReference type="Gene3D" id="3.20.20.70">
    <property type="entry name" value="Aldolase class I"/>
    <property type="match status" value="1"/>
</dbReference>
<evidence type="ECO:0000259" key="9">
    <source>
        <dbReference type="Pfam" id="PF16874"/>
    </source>
</evidence>
<dbReference type="Gene3D" id="2.70.98.60">
    <property type="entry name" value="alpha-galactosidase from lactobacil brevis"/>
    <property type="match status" value="1"/>
</dbReference>
<dbReference type="InterPro" id="IPR013785">
    <property type="entry name" value="Aldolase_TIM"/>
</dbReference>
<dbReference type="PRINTS" id="PR00743">
    <property type="entry name" value="GLHYDRLASE36"/>
</dbReference>
<dbReference type="Pfam" id="PF16874">
    <property type="entry name" value="Glyco_hydro_36C"/>
    <property type="match status" value="1"/>
</dbReference>
<evidence type="ECO:0000256" key="3">
    <source>
        <dbReference type="ARBA" id="ARBA00022801"/>
    </source>
</evidence>
<feature type="binding site" evidence="7">
    <location>
        <position position="529"/>
    </location>
    <ligand>
        <name>substrate</name>
    </ligand>
</feature>
<dbReference type="Pfam" id="PF16875">
    <property type="entry name" value="Glyco_hydro_36N"/>
    <property type="match status" value="1"/>
</dbReference>
<dbReference type="GO" id="GO:0004557">
    <property type="term" value="F:alpha-galactosidase activity"/>
    <property type="evidence" value="ECO:0007669"/>
    <property type="project" value="UniProtKB-UniRule"/>
</dbReference>
<dbReference type="Gene3D" id="2.60.40.1180">
    <property type="entry name" value="Golgi alpha-mannosidase II"/>
    <property type="match status" value="1"/>
</dbReference>
<dbReference type="Proteomes" id="UP000198942">
    <property type="component" value="Unassembled WGS sequence"/>
</dbReference>
<dbReference type="Pfam" id="PF02065">
    <property type="entry name" value="Melibiase"/>
    <property type="match status" value="1"/>
</dbReference>
<feature type="domain" description="Glycosyl hydrolase family 36 N-terminal" evidence="10">
    <location>
        <begin position="51"/>
        <end position="287"/>
    </location>
</feature>
<dbReference type="GO" id="GO:0016052">
    <property type="term" value="P:carbohydrate catabolic process"/>
    <property type="evidence" value="ECO:0007669"/>
    <property type="project" value="InterPro"/>
</dbReference>
<dbReference type="CDD" id="cd14791">
    <property type="entry name" value="GH36"/>
    <property type="match status" value="1"/>
</dbReference>
<feature type="domain" description="Glycosyl hydrolase family 36 C-terminal" evidence="9">
    <location>
        <begin position="646"/>
        <end position="734"/>
    </location>
</feature>
<evidence type="ECO:0000256" key="5">
    <source>
        <dbReference type="PIRNR" id="PIRNR005536"/>
    </source>
</evidence>
<feature type="binding site" evidence="7">
    <location>
        <position position="446"/>
    </location>
    <ligand>
        <name>substrate</name>
    </ligand>
</feature>
<feature type="binding site" evidence="7">
    <location>
        <position position="551"/>
    </location>
    <ligand>
        <name>substrate</name>
    </ligand>
</feature>
<evidence type="ECO:0000256" key="8">
    <source>
        <dbReference type="SAM" id="SignalP"/>
    </source>
</evidence>
<evidence type="ECO:0000256" key="6">
    <source>
        <dbReference type="PIRSR" id="PIRSR005536-1"/>
    </source>
</evidence>
<evidence type="ECO:0000256" key="7">
    <source>
        <dbReference type="PIRSR" id="PIRSR005536-2"/>
    </source>
</evidence>
<name>A0A1H8RCG8_9SPHI</name>
<dbReference type="PANTHER" id="PTHR43053">
    <property type="entry name" value="GLYCOSIDASE FAMILY 31"/>
    <property type="match status" value="1"/>
</dbReference>
<dbReference type="STRING" id="551995.SAMN05192574_11079"/>
<comment type="catalytic activity">
    <reaction evidence="1 5">
        <text>Hydrolysis of terminal, non-reducing alpha-D-galactose residues in alpha-D-galactosides, including galactose oligosaccharides, galactomannans and galactolipids.</text>
        <dbReference type="EC" id="3.2.1.22"/>
    </reaction>
</comment>